<protein>
    <recommendedName>
        <fullName evidence="2 8">Thymidine kinase</fullName>
        <ecNumber evidence="2 8">2.7.1.21</ecNumber>
    </recommendedName>
</protein>
<dbReference type="InterPro" id="IPR001267">
    <property type="entry name" value="Thymidine_kinase"/>
</dbReference>
<dbReference type="InterPro" id="IPR020633">
    <property type="entry name" value="Thymidine_kinase_CS"/>
</dbReference>
<dbReference type="NCBIfam" id="NF003296">
    <property type="entry name" value="PRK04296.1-1"/>
    <property type="match status" value="1"/>
</dbReference>
<comment type="similarity">
    <text evidence="1 8 10">Belongs to the thymidine kinase family.</text>
</comment>
<dbReference type="SUPFAM" id="SSF57716">
    <property type="entry name" value="Glucocorticoid receptor-like (DNA-binding domain)"/>
    <property type="match status" value="1"/>
</dbReference>
<evidence type="ECO:0000313" key="11">
    <source>
        <dbReference type="EMBL" id="MFB9760196.1"/>
    </source>
</evidence>
<feature type="binding site" evidence="8">
    <location>
        <begin position="15"/>
        <end position="22"/>
    </location>
    <ligand>
        <name>ATP</name>
        <dbReference type="ChEBI" id="CHEBI:30616"/>
    </ligand>
</feature>
<feature type="binding site" evidence="8">
    <location>
        <position position="183"/>
    </location>
    <ligand>
        <name>Zn(2+)</name>
        <dbReference type="ChEBI" id="CHEBI:29105"/>
    </ligand>
</feature>
<keyword evidence="7 8" id="KW-0067">ATP-binding</keyword>
<feature type="binding site" evidence="8">
    <location>
        <position position="148"/>
    </location>
    <ligand>
        <name>Zn(2+)</name>
        <dbReference type="ChEBI" id="CHEBI:29105"/>
    </ligand>
</feature>
<evidence type="ECO:0000256" key="5">
    <source>
        <dbReference type="ARBA" id="ARBA00022741"/>
    </source>
</evidence>
<evidence type="ECO:0000256" key="4">
    <source>
        <dbReference type="ARBA" id="ARBA00022679"/>
    </source>
</evidence>
<keyword evidence="6 8" id="KW-0418">Kinase</keyword>
<comment type="caution">
    <text evidence="11">The sequence shown here is derived from an EMBL/GenBank/DDBJ whole genome shotgun (WGS) entry which is preliminary data.</text>
</comment>
<comment type="subcellular location">
    <subcellularLocation>
        <location evidence="8">Cytoplasm</location>
    </subcellularLocation>
</comment>
<gene>
    <name evidence="8" type="primary">tdk</name>
    <name evidence="11" type="ORF">ACFFMS_17685</name>
</gene>
<evidence type="ECO:0000256" key="6">
    <source>
        <dbReference type="ARBA" id="ARBA00022777"/>
    </source>
</evidence>
<dbReference type="InterPro" id="IPR027417">
    <property type="entry name" value="P-loop_NTPase"/>
</dbReference>
<evidence type="ECO:0000256" key="10">
    <source>
        <dbReference type="RuleBase" id="RU004165"/>
    </source>
</evidence>
<keyword evidence="3 8" id="KW-0237">DNA synthesis</keyword>
<evidence type="ECO:0000256" key="8">
    <source>
        <dbReference type="HAMAP-Rule" id="MF_00124"/>
    </source>
</evidence>
<name>A0ABV5WIL8_9BACI</name>
<dbReference type="Proteomes" id="UP001589609">
    <property type="component" value="Unassembled WGS sequence"/>
</dbReference>
<dbReference type="EMBL" id="JBHMAF010000114">
    <property type="protein sequence ID" value="MFB9760196.1"/>
    <property type="molecule type" value="Genomic_DNA"/>
</dbReference>
<dbReference type="Gene3D" id="3.30.60.20">
    <property type="match status" value="1"/>
</dbReference>
<dbReference type="GO" id="GO:0004797">
    <property type="term" value="F:thymidine kinase activity"/>
    <property type="evidence" value="ECO:0007669"/>
    <property type="project" value="UniProtKB-EC"/>
</dbReference>
<evidence type="ECO:0000256" key="9">
    <source>
        <dbReference type="RuleBase" id="RU000544"/>
    </source>
</evidence>
<dbReference type="Gene3D" id="3.40.50.300">
    <property type="entry name" value="P-loop containing nucleotide triphosphate hydrolases"/>
    <property type="match status" value="1"/>
</dbReference>
<dbReference type="HAMAP" id="MF_00124">
    <property type="entry name" value="Thymidine_kinase"/>
    <property type="match status" value="1"/>
</dbReference>
<dbReference type="RefSeq" id="WP_379950528.1">
    <property type="nucleotide sequence ID" value="NZ_JBHMAF010000114.1"/>
</dbReference>
<keyword evidence="8" id="KW-0862">Zinc</keyword>
<feature type="binding site" evidence="8">
    <location>
        <position position="186"/>
    </location>
    <ligand>
        <name>Zn(2+)</name>
        <dbReference type="ChEBI" id="CHEBI:29105"/>
    </ligand>
</feature>
<dbReference type="SUPFAM" id="SSF52540">
    <property type="entry name" value="P-loop containing nucleoside triphosphate hydrolases"/>
    <property type="match status" value="1"/>
</dbReference>
<keyword evidence="12" id="KW-1185">Reference proteome</keyword>
<dbReference type="PANTHER" id="PTHR11441">
    <property type="entry name" value="THYMIDINE KINASE"/>
    <property type="match status" value="1"/>
</dbReference>
<feature type="active site" description="Proton acceptor" evidence="8">
    <location>
        <position position="89"/>
    </location>
</feature>
<feature type="binding site" evidence="8">
    <location>
        <begin position="88"/>
        <end position="91"/>
    </location>
    <ligand>
        <name>ATP</name>
        <dbReference type="ChEBI" id="CHEBI:30616"/>
    </ligand>
</feature>
<keyword evidence="8" id="KW-0963">Cytoplasm</keyword>
<dbReference type="EC" id="2.7.1.21" evidence="2 8"/>
<accession>A0ABV5WIL8</accession>
<organism evidence="11 12">
    <name type="scientific">Ectobacillus funiculus</name>
    <dbReference type="NCBI Taxonomy" id="137993"/>
    <lineage>
        <taxon>Bacteria</taxon>
        <taxon>Bacillati</taxon>
        <taxon>Bacillota</taxon>
        <taxon>Bacilli</taxon>
        <taxon>Bacillales</taxon>
        <taxon>Bacillaceae</taxon>
        <taxon>Ectobacillus</taxon>
    </lineage>
</organism>
<evidence type="ECO:0000256" key="1">
    <source>
        <dbReference type="ARBA" id="ARBA00007587"/>
    </source>
</evidence>
<feature type="binding site" evidence="8">
    <location>
        <position position="145"/>
    </location>
    <ligand>
        <name>Zn(2+)</name>
        <dbReference type="ChEBI" id="CHEBI:29105"/>
    </ligand>
</feature>
<dbReference type="PIRSF" id="PIRSF035805">
    <property type="entry name" value="TK_cell"/>
    <property type="match status" value="1"/>
</dbReference>
<dbReference type="PANTHER" id="PTHR11441:SF0">
    <property type="entry name" value="THYMIDINE KINASE, CYTOSOLIC"/>
    <property type="match status" value="1"/>
</dbReference>
<evidence type="ECO:0000256" key="3">
    <source>
        <dbReference type="ARBA" id="ARBA00022634"/>
    </source>
</evidence>
<comment type="subunit">
    <text evidence="8">Homotetramer.</text>
</comment>
<dbReference type="Pfam" id="PF00265">
    <property type="entry name" value="TK"/>
    <property type="match status" value="1"/>
</dbReference>
<keyword evidence="5 8" id="KW-0547">Nucleotide-binding</keyword>
<reference evidence="11 12" key="1">
    <citation type="submission" date="2024-09" db="EMBL/GenBank/DDBJ databases">
        <authorList>
            <person name="Sun Q."/>
            <person name="Mori K."/>
        </authorList>
    </citation>
    <scope>NUCLEOTIDE SEQUENCE [LARGE SCALE GENOMIC DNA]</scope>
    <source>
        <strain evidence="11 12">JCM 11201</strain>
    </source>
</reference>
<keyword evidence="4 8" id="KW-0808">Transferase</keyword>
<dbReference type="PROSITE" id="PS00603">
    <property type="entry name" value="TK_CELLULAR_TYPE"/>
    <property type="match status" value="1"/>
</dbReference>
<evidence type="ECO:0000256" key="7">
    <source>
        <dbReference type="ARBA" id="ARBA00022840"/>
    </source>
</evidence>
<comment type="catalytic activity">
    <reaction evidence="8 9">
        <text>thymidine + ATP = dTMP + ADP + H(+)</text>
        <dbReference type="Rhea" id="RHEA:19129"/>
        <dbReference type="ChEBI" id="CHEBI:15378"/>
        <dbReference type="ChEBI" id="CHEBI:17748"/>
        <dbReference type="ChEBI" id="CHEBI:30616"/>
        <dbReference type="ChEBI" id="CHEBI:63528"/>
        <dbReference type="ChEBI" id="CHEBI:456216"/>
        <dbReference type="EC" id="2.7.1.21"/>
    </reaction>
</comment>
<evidence type="ECO:0000256" key="2">
    <source>
        <dbReference type="ARBA" id="ARBA00012118"/>
    </source>
</evidence>
<keyword evidence="8" id="KW-0479">Metal-binding</keyword>
<proteinExistence type="inferred from homology"/>
<sequence>MYLMNQNGWIEVICGSMFSGKSEELIRRVRRTQFAKQYAIVFKPSIDNRYSEEDVVSHNGAKTKAMAVTSSAEILDAVTEEIDVVAIDEVQFFDEDIVEVVQTLANSGYRVIVAGLDQDFRGLPFGRVPELMAIAEQVTKLQAVCSVCGAPASRTQRLIDDRPASFYDPIILVGASESYEPRCRHCHSVPR</sequence>
<evidence type="ECO:0000313" key="12">
    <source>
        <dbReference type="Proteomes" id="UP001589609"/>
    </source>
</evidence>